<dbReference type="PANTHER" id="PTHR43163">
    <property type="entry name" value="DIPEPTIDE TRANSPORT SYSTEM PERMEASE PROTEIN DPPB-RELATED"/>
    <property type="match status" value="1"/>
</dbReference>
<dbReference type="Gene3D" id="1.10.3720.10">
    <property type="entry name" value="MetI-like"/>
    <property type="match status" value="1"/>
</dbReference>
<protein>
    <submittedName>
        <fullName evidence="9">Dipeptide ABC transporter permease protein</fullName>
    </submittedName>
</protein>
<dbReference type="GO" id="GO:0055085">
    <property type="term" value="P:transmembrane transport"/>
    <property type="evidence" value="ECO:0007669"/>
    <property type="project" value="InterPro"/>
</dbReference>
<reference evidence="9 10" key="1">
    <citation type="submission" date="2014-05" db="EMBL/GenBank/DDBJ databases">
        <title>Whole genome shotgun sequence of Rhizobium rhizogenes NBRC 13257.</title>
        <authorList>
            <person name="Katano-Makiyama Y."/>
            <person name="Hosoyama A."/>
            <person name="Hashimoto M."/>
            <person name="Hosoyama Y."/>
            <person name="Noguchi M."/>
            <person name="Tsuchikane K."/>
            <person name="Kimura A."/>
            <person name="Ohji S."/>
            <person name="Ichikawa N."/>
            <person name="Yamazoe A."/>
            <person name="Fujita N."/>
        </authorList>
    </citation>
    <scope>NUCLEOTIDE SEQUENCE [LARGE SCALE GENOMIC DNA]</scope>
    <source>
        <strain evidence="9 10">NBRC 13257</strain>
    </source>
</reference>
<keyword evidence="3" id="KW-1003">Cell membrane</keyword>
<dbReference type="AlphaFoldDB" id="A0AA87Q7Z1"/>
<name>A0AA87Q7Z1_RHIRH</name>
<proteinExistence type="inferred from homology"/>
<feature type="transmembrane region" description="Helical" evidence="7">
    <location>
        <begin position="12"/>
        <end position="32"/>
    </location>
</feature>
<evidence type="ECO:0000256" key="3">
    <source>
        <dbReference type="ARBA" id="ARBA00022475"/>
    </source>
</evidence>
<dbReference type="Proteomes" id="UP000026941">
    <property type="component" value="Unassembled WGS sequence"/>
</dbReference>
<evidence type="ECO:0000259" key="8">
    <source>
        <dbReference type="PROSITE" id="PS50928"/>
    </source>
</evidence>
<comment type="subcellular location">
    <subcellularLocation>
        <location evidence="1 7">Cell membrane</location>
        <topology evidence="1 7">Multi-pass membrane protein</topology>
    </subcellularLocation>
</comment>
<feature type="transmembrane region" description="Helical" evidence="7">
    <location>
        <begin position="185"/>
        <end position="204"/>
    </location>
</feature>
<dbReference type="RefSeq" id="WP_042477173.1">
    <property type="nucleotide sequence ID" value="NZ_BAYX01000025.1"/>
</dbReference>
<feature type="transmembrane region" description="Helical" evidence="7">
    <location>
        <begin position="288"/>
        <end position="314"/>
    </location>
</feature>
<dbReference type="Pfam" id="PF00528">
    <property type="entry name" value="BPD_transp_1"/>
    <property type="match status" value="1"/>
</dbReference>
<dbReference type="Pfam" id="PF19300">
    <property type="entry name" value="BPD_transp_1_N"/>
    <property type="match status" value="1"/>
</dbReference>
<evidence type="ECO:0000256" key="6">
    <source>
        <dbReference type="ARBA" id="ARBA00023136"/>
    </source>
</evidence>
<dbReference type="CDD" id="cd06261">
    <property type="entry name" value="TM_PBP2"/>
    <property type="match status" value="1"/>
</dbReference>
<comment type="caution">
    <text evidence="9">The sequence shown here is derived from an EMBL/GenBank/DDBJ whole genome shotgun (WGS) entry which is preliminary data.</text>
</comment>
<dbReference type="InterPro" id="IPR000515">
    <property type="entry name" value="MetI-like"/>
</dbReference>
<comment type="similarity">
    <text evidence="7">Belongs to the binding-protein-dependent transport system permease family.</text>
</comment>
<keyword evidence="4 7" id="KW-0812">Transmembrane</keyword>
<evidence type="ECO:0000256" key="2">
    <source>
        <dbReference type="ARBA" id="ARBA00022448"/>
    </source>
</evidence>
<keyword evidence="2 7" id="KW-0813">Transport</keyword>
<evidence type="ECO:0000313" key="9">
    <source>
        <dbReference type="EMBL" id="GAJ96783.1"/>
    </source>
</evidence>
<evidence type="ECO:0000256" key="4">
    <source>
        <dbReference type="ARBA" id="ARBA00022692"/>
    </source>
</evidence>
<dbReference type="SUPFAM" id="SSF161098">
    <property type="entry name" value="MetI-like"/>
    <property type="match status" value="1"/>
</dbReference>
<dbReference type="GO" id="GO:0005886">
    <property type="term" value="C:plasma membrane"/>
    <property type="evidence" value="ECO:0007669"/>
    <property type="project" value="UniProtKB-SubCell"/>
</dbReference>
<dbReference type="EMBL" id="BAYX01000025">
    <property type="protein sequence ID" value="GAJ96783.1"/>
    <property type="molecule type" value="Genomic_DNA"/>
</dbReference>
<evidence type="ECO:0000256" key="1">
    <source>
        <dbReference type="ARBA" id="ARBA00004651"/>
    </source>
</evidence>
<organism evidence="9 10">
    <name type="scientific">Rhizobium rhizogenes NBRC 13257</name>
    <dbReference type="NCBI Taxonomy" id="1220581"/>
    <lineage>
        <taxon>Bacteria</taxon>
        <taxon>Pseudomonadati</taxon>
        <taxon>Pseudomonadota</taxon>
        <taxon>Alphaproteobacteria</taxon>
        <taxon>Hyphomicrobiales</taxon>
        <taxon>Rhizobiaceae</taxon>
        <taxon>Rhizobium/Agrobacterium group</taxon>
        <taxon>Rhizobium</taxon>
    </lineage>
</organism>
<feature type="transmembrane region" description="Helical" evidence="7">
    <location>
        <begin position="242"/>
        <end position="268"/>
    </location>
</feature>
<evidence type="ECO:0000256" key="5">
    <source>
        <dbReference type="ARBA" id="ARBA00022989"/>
    </source>
</evidence>
<feature type="domain" description="ABC transmembrane type-1" evidence="8">
    <location>
        <begin position="101"/>
        <end position="307"/>
    </location>
</feature>
<accession>A0AA87Q7Z1</accession>
<dbReference type="InterPro" id="IPR035906">
    <property type="entry name" value="MetI-like_sf"/>
</dbReference>
<gene>
    <name evidence="9" type="ORF">RRH01S_25_00780</name>
</gene>
<dbReference type="PANTHER" id="PTHR43163:SF3">
    <property type="entry name" value="PEPTIDE ABC TRANSPORTER PERMEASE PROTEIN"/>
    <property type="match status" value="1"/>
</dbReference>
<dbReference type="PROSITE" id="PS50928">
    <property type="entry name" value="ABC_TM1"/>
    <property type="match status" value="1"/>
</dbReference>
<sequence length="321" mass="33996">MSIASKQAGLICRRIGLSLITLVLVSILIFMATQGLPGDVARTILGKDAGAEQVEALRVQLGLNLPPAEQYLHWVASLLHGDLGVSAASNRAVADLVGPRVANSFVLVVMSMALTLPFSVLLGVVTANRKDTWFDRAAMAASLGVNALPEFVLGLLLVVVFSTNIFHIVPAVSLLSPTKPFYDQLGAYVLPVTTLFLLQTTYLYRLVRGAMIDVLASDYVQFARLKGISSNRILFRHALPNAAVPAIQAAANVFALSVGGIVVVEYVFGYPGMGTALTDAVGNRDIPVVQFIVLVIASTFLLSNMIADLAAALLTPPSRGA</sequence>
<evidence type="ECO:0000256" key="7">
    <source>
        <dbReference type="RuleBase" id="RU363032"/>
    </source>
</evidence>
<feature type="transmembrane region" description="Helical" evidence="7">
    <location>
        <begin position="137"/>
        <end position="165"/>
    </location>
</feature>
<dbReference type="InterPro" id="IPR045621">
    <property type="entry name" value="BPD_transp_1_N"/>
</dbReference>
<feature type="transmembrane region" description="Helical" evidence="7">
    <location>
        <begin position="105"/>
        <end position="125"/>
    </location>
</feature>
<evidence type="ECO:0000313" key="10">
    <source>
        <dbReference type="Proteomes" id="UP000026941"/>
    </source>
</evidence>
<keyword evidence="5 7" id="KW-1133">Transmembrane helix</keyword>
<keyword evidence="6 7" id="KW-0472">Membrane</keyword>